<evidence type="ECO:0000313" key="6">
    <source>
        <dbReference type="Proteomes" id="UP000035159"/>
    </source>
</evidence>
<dbReference type="EMBL" id="CP011232">
    <property type="protein sequence ID" value="AKI97541.1"/>
    <property type="molecule type" value="Genomic_DNA"/>
</dbReference>
<keyword evidence="1" id="KW-0547">Nucleotide-binding</keyword>
<dbReference type="InterPro" id="IPR027417">
    <property type="entry name" value="P-loop_NTPase"/>
</dbReference>
<dbReference type="GO" id="GO:0016887">
    <property type="term" value="F:ATP hydrolysis activity"/>
    <property type="evidence" value="ECO:0007669"/>
    <property type="project" value="InterPro"/>
</dbReference>
<dbReference type="OrthoDB" id="9801441at2"/>
<dbReference type="Proteomes" id="UP000035159">
    <property type="component" value="Chromosome"/>
</dbReference>
<dbReference type="KEGG" id="kpf:IX53_06620"/>
<evidence type="ECO:0000256" key="3">
    <source>
        <dbReference type="SAM" id="Coils"/>
    </source>
</evidence>
<feature type="coiled-coil region" evidence="3">
    <location>
        <begin position="220"/>
        <end position="269"/>
    </location>
</feature>
<dbReference type="SUPFAM" id="SSF52540">
    <property type="entry name" value="P-loop containing nucleoside triphosphate hydrolases"/>
    <property type="match status" value="2"/>
</dbReference>
<dbReference type="InterPro" id="IPR003593">
    <property type="entry name" value="AAA+_ATPase"/>
</dbReference>
<name>A0A0G2ZBU2_9BACT</name>
<dbReference type="Pfam" id="PF12848">
    <property type="entry name" value="ABC_tran_Xtn"/>
    <property type="match status" value="1"/>
</dbReference>
<feature type="domain" description="ABC transporter" evidence="4">
    <location>
        <begin position="3"/>
        <end position="224"/>
    </location>
</feature>
<dbReference type="NCBIfam" id="NF000355">
    <property type="entry name" value="ribo_prot_ABC_F"/>
    <property type="match status" value="1"/>
</dbReference>
<proteinExistence type="predicted"/>
<dbReference type="SMART" id="SM00382">
    <property type="entry name" value="AAA"/>
    <property type="match status" value="2"/>
</dbReference>
<dbReference type="RefSeq" id="WP_047754676.1">
    <property type="nucleotide sequence ID" value="NZ_CAJUHA010000014.1"/>
</dbReference>
<sequence>MLVTLSGVTHDYGEGLLFNNISTSINRQDKIILIGQNGSGKSTLLKIIAGLLEPTYGEVHRASSIRIGYQVQERITDRHLSLMDFYMNEKEKIEPDTEEYYSFDRRVRSILTGLEFSSEDWERELGSFSGGEITRIALGRLLLLDYDLLLLDEPTNHLDLKSVDWLIAFLNSYRGAVLLVSHDRHLIRSVGNRFWEINSRKLWDFPGSFDNYVSERELFVKSALKKREKLENEIDRLQIVARRYRLWGGEKFIRQAVSKEKQIERLKEELETISIPEEGDSPKIRLPEPSRTGYVVLEVKNLHFSYDKRVVFNGAEIVLHRGEKLGIVGPNGSGKSTLLKILAGQLSPSSGEVKWGYNVSWGYLSQMSDELSFEKEVIQECWELVPDWPDFEIRKYLGRFGFEGESVFKKVGLLSGGEKTRLALAKMILKKPNVLIMDEPTNNLDIWSIQSLEKVLMEYKGAIILVSHDREFLKNICEKYVVIKSNKLEHLDRLEIYLENFDEFKDTFLRQKDNASKQKNFKEKRRLSNQRKKLSEMLETLNIREKELERSLEKLYQEIALHSADYQKLQKLQEEISLIEEKFLNLLEERELLQKELSLLDERLLGYR</sequence>
<dbReference type="PANTHER" id="PTHR42855">
    <property type="entry name" value="ABC TRANSPORTER ATP-BINDING SUBUNIT"/>
    <property type="match status" value="1"/>
</dbReference>
<dbReference type="InterPro" id="IPR017871">
    <property type="entry name" value="ABC_transporter-like_CS"/>
</dbReference>
<protein>
    <submittedName>
        <fullName evidence="5">ABC transporter</fullName>
    </submittedName>
</protein>
<dbReference type="PATRIC" id="fig|1330330.3.peg.1342"/>
<dbReference type="PANTHER" id="PTHR42855:SF2">
    <property type="entry name" value="DRUG RESISTANCE ABC TRANSPORTER,ATP-BINDING PROTEIN"/>
    <property type="match status" value="1"/>
</dbReference>
<dbReference type="AlphaFoldDB" id="A0A0G2ZBU2"/>
<accession>A0A0G2ZBU2</accession>
<dbReference type="Pfam" id="PF00005">
    <property type="entry name" value="ABC_tran"/>
    <property type="match status" value="2"/>
</dbReference>
<dbReference type="InterPro" id="IPR003439">
    <property type="entry name" value="ABC_transporter-like_ATP-bd"/>
</dbReference>
<dbReference type="InterPro" id="IPR051309">
    <property type="entry name" value="ABCF_ATPase"/>
</dbReference>
<keyword evidence="6" id="KW-1185">Reference proteome</keyword>
<dbReference type="Gene3D" id="3.40.50.300">
    <property type="entry name" value="P-loop containing nucleotide triphosphate hydrolases"/>
    <property type="match status" value="2"/>
</dbReference>
<evidence type="ECO:0000256" key="1">
    <source>
        <dbReference type="ARBA" id="ARBA00022741"/>
    </source>
</evidence>
<gene>
    <name evidence="5" type="ORF">IX53_06620</name>
</gene>
<evidence type="ECO:0000256" key="2">
    <source>
        <dbReference type="ARBA" id="ARBA00022840"/>
    </source>
</evidence>
<dbReference type="STRING" id="1330330.IX53_06620"/>
<keyword evidence="3" id="KW-0175">Coiled coil</keyword>
<dbReference type="CDD" id="cd03221">
    <property type="entry name" value="ABCF_EF-3"/>
    <property type="match status" value="2"/>
</dbReference>
<dbReference type="PROSITE" id="PS00211">
    <property type="entry name" value="ABC_TRANSPORTER_1"/>
    <property type="match status" value="2"/>
</dbReference>
<feature type="domain" description="ABC transporter" evidence="4">
    <location>
        <begin position="297"/>
        <end position="510"/>
    </location>
</feature>
<evidence type="ECO:0000313" key="5">
    <source>
        <dbReference type="EMBL" id="AKI97541.1"/>
    </source>
</evidence>
<organism evidence="5 6">
    <name type="scientific">Kosmotoga pacifica</name>
    <dbReference type="NCBI Taxonomy" id="1330330"/>
    <lineage>
        <taxon>Bacteria</taxon>
        <taxon>Thermotogati</taxon>
        <taxon>Thermotogota</taxon>
        <taxon>Thermotogae</taxon>
        <taxon>Kosmotogales</taxon>
        <taxon>Kosmotogaceae</taxon>
        <taxon>Kosmotoga</taxon>
    </lineage>
</organism>
<reference evidence="5 6" key="1">
    <citation type="submission" date="2015-04" db="EMBL/GenBank/DDBJ databases">
        <title>Complete Genome Sequence of Kosmotoga pacifica SLHLJ1.</title>
        <authorList>
            <person name="Jiang L.J."/>
            <person name="Shao Z.Z."/>
            <person name="Jebbar M."/>
        </authorList>
    </citation>
    <scope>NUCLEOTIDE SEQUENCE [LARGE SCALE GENOMIC DNA]</scope>
    <source>
        <strain evidence="5 6">SLHLJ1</strain>
    </source>
</reference>
<keyword evidence="2" id="KW-0067">ATP-binding</keyword>
<feature type="coiled-coil region" evidence="3">
    <location>
        <begin position="524"/>
        <end position="603"/>
    </location>
</feature>
<dbReference type="PROSITE" id="PS50893">
    <property type="entry name" value="ABC_TRANSPORTER_2"/>
    <property type="match status" value="2"/>
</dbReference>
<dbReference type="GO" id="GO:0005524">
    <property type="term" value="F:ATP binding"/>
    <property type="evidence" value="ECO:0007669"/>
    <property type="project" value="UniProtKB-KW"/>
</dbReference>
<dbReference type="InterPro" id="IPR032781">
    <property type="entry name" value="ABC_tran_Xtn"/>
</dbReference>
<evidence type="ECO:0000259" key="4">
    <source>
        <dbReference type="PROSITE" id="PS50893"/>
    </source>
</evidence>